<dbReference type="RefSeq" id="XP_002680588.1">
    <property type="nucleotide sequence ID" value="XM_002680542.1"/>
</dbReference>
<dbReference type="GeneID" id="8849548"/>
<feature type="domain" description="Carbohydrate kinase PfkB" evidence="1">
    <location>
        <begin position="288"/>
        <end position="440"/>
    </location>
</feature>
<dbReference type="Proteomes" id="UP000006671">
    <property type="component" value="Unassembled WGS sequence"/>
</dbReference>
<dbReference type="InterPro" id="IPR011611">
    <property type="entry name" value="PfkB_dom"/>
</dbReference>
<organism evidence="3">
    <name type="scientific">Naegleria gruberi</name>
    <name type="common">Amoeba</name>
    <dbReference type="NCBI Taxonomy" id="5762"/>
    <lineage>
        <taxon>Eukaryota</taxon>
        <taxon>Discoba</taxon>
        <taxon>Heterolobosea</taxon>
        <taxon>Tetramitia</taxon>
        <taxon>Eutetramitia</taxon>
        <taxon>Vahlkampfiidae</taxon>
        <taxon>Naegleria</taxon>
    </lineage>
</organism>
<dbReference type="OrthoDB" id="17929at2759"/>
<gene>
    <name evidence="2" type="ORF">NAEGRDRAFT_57217</name>
</gene>
<evidence type="ECO:0000259" key="1">
    <source>
        <dbReference type="Pfam" id="PF00294"/>
    </source>
</evidence>
<dbReference type="Gene3D" id="3.40.1190.20">
    <property type="match status" value="1"/>
</dbReference>
<proteinExistence type="predicted"/>
<sequence>MMLNEKQVIFVGNITQDTIITFEKDHHQHTPNGISSSQHHHIEQELNSDEDANSIHYQGYRKIVNKSLGGSVMFGCLAFQHYMKNIDNQMYYSNNQHFKIHPKILTKIGKHDVMILSQFFNGLEHAANEDDSITMVACESPIINKQFHKTFQPDLSEAKHLKRMKMFDMILVEEDQSSKLTQYELLYPPFDSLENASNSRSLNCRDRGSIFKQDESINLMIRELHQVRALLFVPVAAEFDHHFVNAFTNQVFKEIQSDFLVCTDIQGYLRKIDTESGQVSHNTIEYLEEVLETLSKIISVIKLDHDEAKKCIPNSSEMTPEECAYHIQKNYGFPIVTVTMGSSGCVCACEGENIQLSLPRLRSNSSTPIVKYFSSYKPVRVLDETGAGDTFLSCFVAELLVRNSTANTSNKLSFSSEQVFESVKLACSATSFRVEQRGLNGFSTRIQAQQRVNQQTVNM</sequence>
<reference evidence="2 3" key="1">
    <citation type="journal article" date="2010" name="Cell">
        <title>The genome of Naegleria gruberi illuminates early eukaryotic versatility.</title>
        <authorList>
            <person name="Fritz-Laylin L.K."/>
            <person name="Prochnik S.E."/>
            <person name="Ginger M.L."/>
            <person name="Dacks J.B."/>
            <person name="Carpenter M.L."/>
            <person name="Field M.C."/>
            <person name="Kuo A."/>
            <person name="Paredez A."/>
            <person name="Chapman J."/>
            <person name="Pham J."/>
            <person name="Shu S."/>
            <person name="Neupane R."/>
            <person name="Cipriano M."/>
            <person name="Mancuso J."/>
            <person name="Tu H."/>
            <person name="Salamov A."/>
            <person name="Lindquist E."/>
            <person name="Shapiro H."/>
            <person name="Lucas S."/>
            <person name="Grigoriev I.V."/>
            <person name="Cande W.Z."/>
            <person name="Fulton C."/>
            <person name="Rokhsar D.S."/>
            <person name="Dawson S.C."/>
        </authorList>
    </citation>
    <scope>NUCLEOTIDE SEQUENCE [LARGE SCALE GENOMIC DNA]</scope>
    <source>
        <strain evidence="2 3">NEG-M</strain>
    </source>
</reference>
<dbReference type="eggNOG" id="ENOG502SUWI">
    <property type="taxonomic scope" value="Eukaryota"/>
</dbReference>
<dbReference type="EMBL" id="GG738853">
    <property type="protein sequence ID" value="EFC47844.1"/>
    <property type="molecule type" value="Genomic_DNA"/>
</dbReference>
<name>D2V5R4_NAEGR</name>
<dbReference type="KEGG" id="ngr:NAEGRDRAFT_57217"/>
<dbReference type="VEuPathDB" id="AmoebaDB:NAEGRDRAFT_57217"/>
<dbReference type="AlphaFoldDB" id="D2V5R4"/>
<protein>
    <recommendedName>
        <fullName evidence="1">Carbohydrate kinase PfkB domain-containing protein</fullName>
    </recommendedName>
</protein>
<evidence type="ECO:0000313" key="3">
    <source>
        <dbReference type="Proteomes" id="UP000006671"/>
    </source>
</evidence>
<evidence type="ECO:0000313" key="2">
    <source>
        <dbReference type="EMBL" id="EFC47844.1"/>
    </source>
</evidence>
<dbReference type="InterPro" id="IPR029056">
    <property type="entry name" value="Ribokinase-like"/>
</dbReference>
<dbReference type="InParanoid" id="D2V5R4"/>
<dbReference type="Pfam" id="PF00294">
    <property type="entry name" value="PfkB"/>
    <property type="match status" value="1"/>
</dbReference>
<keyword evidence="3" id="KW-1185">Reference proteome</keyword>
<accession>D2V5R4</accession>
<dbReference type="SUPFAM" id="SSF53613">
    <property type="entry name" value="Ribokinase-like"/>
    <property type="match status" value="1"/>
</dbReference>